<dbReference type="Proteomes" id="UP000032740">
    <property type="component" value="Chromosome"/>
</dbReference>
<organism evidence="6 7">
    <name type="scientific">Alteracholeplasma palmae (strain ATCC 49389 / J233)</name>
    <name type="common">Acholeplasma palmae</name>
    <dbReference type="NCBI Taxonomy" id="1318466"/>
    <lineage>
        <taxon>Bacteria</taxon>
        <taxon>Bacillati</taxon>
        <taxon>Mycoplasmatota</taxon>
        <taxon>Mollicutes</taxon>
        <taxon>Acholeplasmatales</taxon>
        <taxon>Acholeplasmataceae</taxon>
        <taxon>Acholeplasma</taxon>
    </lineage>
</organism>
<dbReference type="OrthoDB" id="384781at2"/>
<evidence type="ECO:0000256" key="4">
    <source>
        <dbReference type="SAM" id="Coils"/>
    </source>
</evidence>
<dbReference type="SMART" id="SM00347">
    <property type="entry name" value="HTH_MARR"/>
    <property type="match status" value="1"/>
</dbReference>
<dbReference type="GO" id="GO:0003677">
    <property type="term" value="F:DNA binding"/>
    <property type="evidence" value="ECO:0007669"/>
    <property type="project" value="UniProtKB-KW"/>
</dbReference>
<dbReference type="SUPFAM" id="SSF46785">
    <property type="entry name" value="Winged helix' DNA-binding domain"/>
    <property type="match status" value="1"/>
</dbReference>
<keyword evidence="7" id="KW-1185">Reference proteome</keyword>
<keyword evidence="4" id="KW-0175">Coiled coil</keyword>
<keyword evidence="1" id="KW-0805">Transcription regulation</keyword>
<dbReference type="STRING" id="1318466.BN85410210"/>
<keyword evidence="3" id="KW-0804">Transcription</keyword>
<dbReference type="KEGG" id="apal:BN85410210"/>
<dbReference type="RefSeq" id="WP_026660855.1">
    <property type="nucleotide sequence ID" value="NC_022538.1"/>
</dbReference>
<dbReference type="EMBL" id="FO681347">
    <property type="protein sequence ID" value="CCV64598.1"/>
    <property type="molecule type" value="Genomic_DNA"/>
</dbReference>
<reference evidence="6 7" key="1">
    <citation type="journal article" date="2013" name="J. Mol. Microbiol. Biotechnol.">
        <title>Analysis of the Complete Genomes of Acholeplasma brassicae , A. palmae and A. laidlawii and Their Comparison to the Obligate Parasites from ' Candidatus Phytoplasma'.</title>
        <authorList>
            <person name="Kube M."/>
            <person name="Siewert C."/>
            <person name="Migdoll A.M."/>
            <person name="Duduk B."/>
            <person name="Holz S."/>
            <person name="Rabus R."/>
            <person name="Seemuller E."/>
            <person name="Mitrovic J."/>
            <person name="Muller I."/>
            <person name="Buttner C."/>
            <person name="Reinhardt R."/>
        </authorList>
    </citation>
    <scope>NUCLEOTIDE SEQUENCE [LARGE SCALE GENOMIC DNA]</scope>
    <source>
        <strain evidence="6 7">J233</strain>
    </source>
</reference>
<dbReference type="PANTHER" id="PTHR42756:SF1">
    <property type="entry name" value="TRANSCRIPTIONAL REPRESSOR OF EMRAB OPERON"/>
    <property type="match status" value="1"/>
</dbReference>
<proteinExistence type="predicted"/>
<dbReference type="InterPro" id="IPR000835">
    <property type="entry name" value="HTH_MarR-typ"/>
</dbReference>
<gene>
    <name evidence="6" type="ORF">BN85410210</name>
</gene>
<dbReference type="Gene3D" id="1.10.10.10">
    <property type="entry name" value="Winged helix-like DNA-binding domain superfamily/Winged helix DNA-binding domain"/>
    <property type="match status" value="1"/>
</dbReference>
<protein>
    <submittedName>
        <fullName evidence="6">Transcriptional regulator, MarR family</fullName>
    </submittedName>
</protein>
<feature type="domain" description="HTH marR-type" evidence="5">
    <location>
        <begin position="3"/>
        <end position="139"/>
    </location>
</feature>
<evidence type="ECO:0000259" key="5">
    <source>
        <dbReference type="PROSITE" id="PS50995"/>
    </source>
</evidence>
<sequence length="149" mass="17510">MDKNHIAKVFFIITNKFRRYLDKKNQKINLSNGQARVLRYIYENTKDDKEVFQKDILEAFSIRGASVNGLIEGLIKLDCIKREIDMSDKRKKKLKMTSNGNLIVLKSYEIILEFENSLKSSLQVEELEQLEKILLKLENEIDAREKEDV</sequence>
<evidence type="ECO:0000313" key="6">
    <source>
        <dbReference type="EMBL" id="CCV64598.1"/>
    </source>
</evidence>
<evidence type="ECO:0000256" key="3">
    <source>
        <dbReference type="ARBA" id="ARBA00023163"/>
    </source>
</evidence>
<dbReference type="PANTHER" id="PTHR42756">
    <property type="entry name" value="TRANSCRIPTIONAL REGULATOR, MARR"/>
    <property type="match status" value="1"/>
</dbReference>
<feature type="coiled-coil region" evidence="4">
    <location>
        <begin position="120"/>
        <end position="147"/>
    </location>
</feature>
<evidence type="ECO:0000313" key="7">
    <source>
        <dbReference type="Proteomes" id="UP000032740"/>
    </source>
</evidence>
<dbReference type="InterPro" id="IPR036388">
    <property type="entry name" value="WH-like_DNA-bd_sf"/>
</dbReference>
<accession>U4KLC6</accession>
<dbReference type="PROSITE" id="PS50995">
    <property type="entry name" value="HTH_MARR_2"/>
    <property type="match status" value="1"/>
</dbReference>
<name>U4KLC6_ALTPJ</name>
<evidence type="ECO:0000256" key="2">
    <source>
        <dbReference type="ARBA" id="ARBA00023125"/>
    </source>
</evidence>
<dbReference type="Pfam" id="PF12802">
    <property type="entry name" value="MarR_2"/>
    <property type="match status" value="1"/>
</dbReference>
<dbReference type="PRINTS" id="PR00598">
    <property type="entry name" value="HTHMARR"/>
</dbReference>
<dbReference type="InterPro" id="IPR036390">
    <property type="entry name" value="WH_DNA-bd_sf"/>
</dbReference>
<dbReference type="GO" id="GO:0003700">
    <property type="term" value="F:DNA-binding transcription factor activity"/>
    <property type="evidence" value="ECO:0007669"/>
    <property type="project" value="InterPro"/>
</dbReference>
<dbReference type="AlphaFoldDB" id="U4KLC6"/>
<evidence type="ECO:0000256" key="1">
    <source>
        <dbReference type="ARBA" id="ARBA00023015"/>
    </source>
</evidence>
<keyword evidence="2" id="KW-0238">DNA-binding</keyword>
<dbReference type="HOGENOM" id="CLU_083287_29_1_14"/>